<feature type="domain" description="HTH gntR-type" evidence="4">
    <location>
        <begin position="30"/>
        <end position="59"/>
    </location>
</feature>
<keyword evidence="2" id="KW-0238">DNA-binding</keyword>
<dbReference type="SUPFAM" id="SSF46785">
    <property type="entry name" value="Winged helix' DNA-binding domain"/>
    <property type="match status" value="1"/>
</dbReference>
<reference evidence="5 6" key="1">
    <citation type="submission" date="2018-06" db="EMBL/GenBank/DDBJ databases">
        <title>Complete genome sequnece of Lactobacillus amylovorus PMRA3.</title>
        <authorList>
            <person name="Nam Y.-D."/>
            <person name="Chung W.-H."/>
            <person name="Park Y.S."/>
            <person name="Kang J."/>
        </authorList>
    </citation>
    <scope>NUCLEOTIDE SEQUENCE [LARGE SCALE GENOMIC DNA]</scope>
    <source>
        <strain evidence="5 6">PMRA3</strain>
        <plasmid evidence="6">ppmra301</plasmid>
    </source>
</reference>
<evidence type="ECO:0000313" key="6">
    <source>
        <dbReference type="Proteomes" id="UP000312326"/>
    </source>
</evidence>
<keyword evidence="1" id="KW-0805">Transcription regulation</keyword>
<protein>
    <recommendedName>
        <fullName evidence="4">HTH gntR-type domain-containing protein</fullName>
    </recommendedName>
</protein>
<evidence type="ECO:0000259" key="4">
    <source>
        <dbReference type="Pfam" id="PF00392"/>
    </source>
</evidence>
<gene>
    <name evidence="5" type="ORF">DM298_10810</name>
</gene>
<dbReference type="InterPro" id="IPR000524">
    <property type="entry name" value="Tscrpt_reg_HTH_GntR"/>
</dbReference>
<dbReference type="GO" id="GO:0003700">
    <property type="term" value="F:DNA-binding transcription factor activity"/>
    <property type="evidence" value="ECO:0007669"/>
    <property type="project" value="InterPro"/>
</dbReference>
<geneLocation type="plasmid" evidence="6">
    <name>ppmra301</name>
</geneLocation>
<dbReference type="RefSeq" id="WP_139962633.1">
    <property type="nucleotide sequence ID" value="NZ_CP029755.1"/>
</dbReference>
<dbReference type="GO" id="GO:0003677">
    <property type="term" value="F:DNA binding"/>
    <property type="evidence" value="ECO:0007669"/>
    <property type="project" value="UniProtKB-KW"/>
</dbReference>
<dbReference type="EMBL" id="CP029755">
    <property type="protein sequence ID" value="QDD71352.1"/>
    <property type="molecule type" value="Genomic_DNA"/>
</dbReference>
<accession>A0A5E8CR30</accession>
<organism evidence="5 6">
    <name type="scientific">Lactobacillus amylovorus</name>
    <dbReference type="NCBI Taxonomy" id="1604"/>
    <lineage>
        <taxon>Bacteria</taxon>
        <taxon>Bacillati</taxon>
        <taxon>Bacillota</taxon>
        <taxon>Bacilli</taxon>
        <taxon>Lactobacillales</taxon>
        <taxon>Lactobacillaceae</taxon>
        <taxon>Lactobacillus</taxon>
    </lineage>
</organism>
<proteinExistence type="predicted"/>
<evidence type="ECO:0000256" key="2">
    <source>
        <dbReference type="ARBA" id="ARBA00023125"/>
    </source>
</evidence>
<sequence>MTLWQKDELLAKDLKNRIFFDKEPFNQVIISERKIAHRYSVSRNTVRKALNTLLNENILYLSNHKYMLNPFNSDPIYRDLSGIPQSKKLIFTISNHKLIEANKILATQLNVSLGDKITLYEYFLSLPLEEFVPFEYNYLYIPGNFESKKIAETPLKQYCQHLHNSQITETQNVKLVSPSKKSQFYIQAPANKKVVKRTSTFDCDDTKFLLISEIIAKWATIFNPNQEIQKEVNAFVE</sequence>
<dbReference type="InterPro" id="IPR036388">
    <property type="entry name" value="WH-like_DNA-bd_sf"/>
</dbReference>
<dbReference type="InterPro" id="IPR036390">
    <property type="entry name" value="WH_DNA-bd_sf"/>
</dbReference>
<dbReference type="AlphaFoldDB" id="A0A5E8CR30"/>
<evidence type="ECO:0000256" key="1">
    <source>
        <dbReference type="ARBA" id="ARBA00023015"/>
    </source>
</evidence>
<name>A0A5E8CR30_LACAM</name>
<evidence type="ECO:0000256" key="3">
    <source>
        <dbReference type="ARBA" id="ARBA00023163"/>
    </source>
</evidence>
<keyword evidence="3" id="KW-0804">Transcription</keyword>
<dbReference type="Gene3D" id="1.10.10.10">
    <property type="entry name" value="Winged helix-like DNA-binding domain superfamily/Winged helix DNA-binding domain"/>
    <property type="match status" value="1"/>
</dbReference>
<evidence type="ECO:0000313" key="5">
    <source>
        <dbReference type="EMBL" id="QDD71352.1"/>
    </source>
</evidence>
<dbReference type="Proteomes" id="UP000312326">
    <property type="component" value="Plasmid pPMRA301"/>
</dbReference>
<dbReference type="PRINTS" id="PR00035">
    <property type="entry name" value="HTHGNTR"/>
</dbReference>
<dbReference type="Pfam" id="PF00392">
    <property type="entry name" value="GntR"/>
    <property type="match status" value="1"/>
</dbReference>
<keyword evidence="5" id="KW-0614">Plasmid</keyword>